<protein>
    <submittedName>
        <fullName evidence="1">Uncharacterized protein</fullName>
    </submittedName>
</protein>
<keyword evidence="2" id="KW-1185">Reference proteome</keyword>
<evidence type="ECO:0000313" key="2">
    <source>
        <dbReference type="Proteomes" id="UP001159405"/>
    </source>
</evidence>
<organism evidence="1 2">
    <name type="scientific">Porites lobata</name>
    <dbReference type="NCBI Taxonomy" id="104759"/>
    <lineage>
        <taxon>Eukaryota</taxon>
        <taxon>Metazoa</taxon>
        <taxon>Cnidaria</taxon>
        <taxon>Anthozoa</taxon>
        <taxon>Hexacorallia</taxon>
        <taxon>Scleractinia</taxon>
        <taxon>Fungiina</taxon>
        <taxon>Poritidae</taxon>
        <taxon>Porites</taxon>
    </lineage>
</organism>
<sequence>MSLNLFDIPNIDYRYEAKRWIPFKLANTGTRPILFTVPAGDDYYDLNETKLEIKVRMNTTGTGGLSNDEAGASDGNDTKYVYCVNNFGHSLFNQMNVSFNGVLMTEQSNAYHQKAYLETLQNFYHQERETTLAAQGWVNELNVLEEFTPTNAGTNDKPNPNNWSGKTGLKALTSRLNPTSPCSKQANVWFLTCRLIWNCI</sequence>
<dbReference type="EMBL" id="CALNXK010000178">
    <property type="protein sequence ID" value="CAH3173077.1"/>
    <property type="molecule type" value="Genomic_DNA"/>
</dbReference>
<proteinExistence type="predicted"/>
<comment type="caution">
    <text evidence="1">The sequence shown here is derived from an EMBL/GenBank/DDBJ whole genome shotgun (WGS) entry which is preliminary data.</text>
</comment>
<evidence type="ECO:0000313" key="1">
    <source>
        <dbReference type="EMBL" id="CAH3173077.1"/>
    </source>
</evidence>
<accession>A0ABN8R5G6</accession>
<reference evidence="1 2" key="1">
    <citation type="submission" date="2022-05" db="EMBL/GenBank/DDBJ databases">
        <authorList>
            <consortium name="Genoscope - CEA"/>
            <person name="William W."/>
        </authorList>
    </citation>
    <scope>NUCLEOTIDE SEQUENCE [LARGE SCALE GENOMIC DNA]</scope>
</reference>
<name>A0ABN8R5G6_9CNID</name>
<gene>
    <name evidence="1" type="ORF">PLOB_00013359</name>
</gene>
<dbReference type="Proteomes" id="UP001159405">
    <property type="component" value="Unassembled WGS sequence"/>
</dbReference>